<dbReference type="InterPro" id="IPR010998">
    <property type="entry name" value="Integrase_recombinase_N"/>
</dbReference>
<evidence type="ECO:0008006" key="5">
    <source>
        <dbReference type="Google" id="ProtNLM"/>
    </source>
</evidence>
<sequence length="60" mass="6523">MRLAASAREDSTTEGYARQWREFEGWCDEEGLDPLPATPQMIFAYVGALAVGFGALCLGP</sequence>
<keyword evidence="2" id="KW-1133">Transmembrane helix</keyword>
<name>A0A0D3JY17_EMIH1</name>
<dbReference type="KEGG" id="ehx:EMIHUDRAFT_204260"/>
<evidence type="ECO:0000313" key="4">
    <source>
        <dbReference type="Proteomes" id="UP000013827"/>
    </source>
</evidence>
<dbReference type="GeneID" id="17273948"/>
<organism evidence="3 4">
    <name type="scientific">Emiliania huxleyi (strain CCMP1516)</name>
    <dbReference type="NCBI Taxonomy" id="280463"/>
    <lineage>
        <taxon>Eukaryota</taxon>
        <taxon>Haptista</taxon>
        <taxon>Haptophyta</taxon>
        <taxon>Prymnesiophyceae</taxon>
        <taxon>Isochrysidales</taxon>
        <taxon>Noelaerhabdaceae</taxon>
        <taxon>Emiliania</taxon>
    </lineage>
</organism>
<keyword evidence="1" id="KW-0238">DNA-binding</keyword>
<dbReference type="Gene3D" id="1.10.150.130">
    <property type="match status" value="1"/>
</dbReference>
<dbReference type="AlphaFoldDB" id="A0A0D3JY17"/>
<dbReference type="EnsemblProtists" id="EOD28402">
    <property type="protein sequence ID" value="EOD28402"/>
    <property type="gene ID" value="EMIHUDRAFT_204260"/>
</dbReference>
<dbReference type="RefSeq" id="XP_005780831.1">
    <property type="nucleotide sequence ID" value="XM_005780774.1"/>
</dbReference>
<protein>
    <recommendedName>
        <fullName evidence="5">Integrase</fullName>
    </recommendedName>
</protein>
<accession>A0A0D3JY17</accession>
<dbReference type="PaxDb" id="2903-EOD28402"/>
<evidence type="ECO:0000313" key="3">
    <source>
        <dbReference type="EnsemblProtists" id="EOD28402"/>
    </source>
</evidence>
<keyword evidence="4" id="KW-1185">Reference proteome</keyword>
<reference evidence="4" key="1">
    <citation type="journal article" date="2013" name="Nature">
        <title>Pan genome of the phytoplankton Emiliania underpins its global distribution.</title>
        <authorList>
            <person name="Read B.A."/>
            <person name="Kegel J."/>
            <person name="Klute M.J."/>
            <person name="Kuo A."/>
            <person name="Lefebvre S.C."/>
            <person name="Maumus F."/>
            <person name="Mayer C."/>
            <person name="Miller J."/>
            <person name="Monier A."/>
            <person name="Salamov A."/>
            <person name="Young J."/>
            <person name="Aguilar M."/>
            <person name="Claverie J.M."/>
            <person name="Frickenhaus S."/>
            <person name="Gonzalez K."/>
            <person name="Herman E.K."/>
            <person name="Lin Y.C."/>
            <person name="Napier J."/>
            <person name="Ogata H."/>
            <person name="Sarno A.F."/>
            <person name="Shmutz J."/>
            <person name="Schroeder D."/>
            <person name="de Vargas C."/>
            <person name="Verret F."/>
            <person name="von Dassow P."/>
            <person name="Valentin K."/>
            <person name="Van de Peer Y."/>
            <person name="Wheeler G."/>
            <person name="Dacks J.B."/>
            <person name="Delwiche C.F."/>
            <person name="Dyhrman S.T."/>
            <person name="Glockner G."/>
            <person name="John U."/>
            <person name="Richards T."/>
            <person name="Worden A.Z."/>
            <person name="Zhang X."/>
            <person name="Grigoriev I.V."/>
            <person name="Allen A.E."/>
            <person name="Bidle K."/>
            <person name="Borodovsky M."/>
            <person name="Bowler C."/>
            <person name="Brownlee C."/>
            <person name="Cock J.M."/>
            <person name="Elias M."/>
            <person name="Gladyshev V.N."/>
            <person name="Groth M."/>
            <person name="Guda C."/>
            <person name="Hadaegh A."/>
            <person name="Iglesias-Rodriguez M.D."/>
            <person name="Jenkins J."/>
            <person name="Jones B.M."/>
            <person name="Lawson T."/>
            <person name="Leese F."/>
            <person name="Lindquist E."/>
            <person name="Lobanov A."/>
            <person name="Lomsadze A."/>
            <person name="Malik S.B."/>
            <person name="Marsh M.E."/>
            <person name="Mackinder L."/>
            <person name="Mock T."/>
            <person name="Mueller-Roeber B."/>
            <person name="Pagarete A."/>
            <person name="Parker M."/>
            <person name="Probert I."/>
            <person name="Quesneville H."/>
            <person name="Raines C."/>
            <person name="Rensing S.A."/>
            <person name="Riano-Pachon D.M."/>
            <person name="Richier S."/>
            <person name="Rokitta S."/>
            <person name="Shiraiwa Y."/>
            <person name="Soanes D.M."/>
            <person name="van der Giezen M."/>
            <person name="Wahlund T.M."/>
            <person name="Williams B."/>
            <person name="Wilson W."/>
            <person name="Wolfe G."/>
            <person name="Wurch L.L."/>
        </authorList>
    </citation>
    <scope>NUCLEOTIDE SEQUENCE</scope>
</reference>
<evidence type="ECO:0000256" key="1">
    <source>
        <dbReference type="ARBA" id="ARBA00023125"/>
    </source>
</evidence>
<feature type="transmembrane region" description="Helical" evidence="2">
    <location>
        <begin position="42"/>
        <end position="59"/>
    </location>
</feature>
<keyword evidence="2" id="KW-0472">Membrane</keyword>
<dbReference type="SUPFAM" id="SSF47823">
    <property type="entry name" value="lambda integrase-like, N-terminal domain"/>
    <property type="match status" value="1"/>
</dbReference>
<dbReference type="HOGENOM" id="CLU_2946503_0_0_1"/>
<dbReference type="GO" id="GO:0003677">
    <property type="term" value="F:DNA binding"/>
    <property type="evidence" value="ECO:0007669"/>
    <property type="project" value="UniProtKB-KW"/>
</dbReference>
<reference evidence="3" key="2">
    <citation type="submission" date="2024-10" db="UniProtKB">
        <authorList>
            <consortium name="EnsemblProtists"/>
        </authorList>
    </citation>
    <scope>IDENTIFICATION</scope>
</reference>
<keyword evidence="2" id="KW-0812">Transmembrane</keyword>
<proteinExistence type="predicted"/>
<evidence type="ECO:0000256" key="2">
    <source>
        <dbReference type="SAM" id="Phobius"/>
    </source>
</evidence>
<dbReference type="Proteomes" id="UP000013827">
    <property type="component" value="Unassembled WGS sequence"/>
</dbReference>